<keyword evidence="5 7" id="KW-0689">Ribosomal protein</keyword>
<dbReference type="Pfam" id="PF00177">
    <property type="entry name" value="Ribosomal_S7"/>
    <property type="match status" value="1"/>
</dbReference>
<proteinExistence type="inferred from homology"/>
<dbReference type="EMBL" id="JAGVSJ010000001">
    <property type="protein sequence ID" value="MBX8631021.1"/>
    <property type="molecule type" value="Genomic_DNA"/>
</dbReference>
<evidence type="ECO:0000256" key="6">
    <source>
        <dbReference type="ARBA" id="ARBA00023274"/>
    </source>
</evidence>
<evidence type="ECO:0000313" key="10">
    <source>
        <dbReference type="EMBL" id="MBX8631021.1"/>
    </source>
</evidence>
<dbReference type="GO" id="GO:0015935">
    <property type="term" value="C:small ribosomal subunit"/>
    <property type="evidence" value="ECO:0007669"/>
    <property type="project" value="UniProtKB-UniRule"/>
</dbReference>
<reference evidence="11" key="1">
    <citation type="submission" date="2021-05" db="EMBL/GenBank/DDBJ databases">
        <title>Genomic insights into ecological role and evolution of a novel Thermoplasmata order Candidatus Sysuiplasmatales.</title>
        <authorList>
            <person name="Yuan Y."/>
        </authorList>
    </citation>
    <scope>NUCLEOTIDE SEQUENCE</scope>
    <source>
        <strain evidence="11">TUT19-bin139</strain>
        <strain evidence="10">YP2-bin.285</strain>
    </source>
</reference>
<evidence type="ECO:0000313" key="11">
    <source>
        <dbReference type="EMBL" id="MBX8643599.1"/>
    </source>
</evidence>
<comment type="caution">
    <text evidence="11">The sequence shown here is derived from an EMBL/GenBank/DDBJ whole genome shotgun (WGS) entry which is preliminary data.</text>
</comment>
<protein>
    <recommendedName>
        <fullName evidence="7">Small ribosomal subunit protein uS7</fullName>
    </recommendedName>
</protein>
<dbReference type="HAMAP" id="MF_00480_A">
    <property type="entry name" value="Ribosomal_uS7_A"/>
    <property type="match status" value="1"/>
</dbReference>
<keyword evidence="6 7" id="KW-0687">Ribonucleoprotein</keyword>
<comment type="subunit">
    <text evidence="2 7">Part of the 30S ribosomal subunit.</text>
</comment>
<dbReference type="GO" id="GO:0003735">
    <property type="term" value="F:structural constituent of ribosome"/>
    <property type="evidence" value="ECO:0007669"/>
    <property type="project" value="UniProtKB-UniRule"/>
</dbReference>
<dbReference type="PIRSF" id="PIRSF002122">
    <property type="entry name" value="RPS7p_RPS7a_RPS5e_RPS7o"/>
    <property type="match status" value="1"/>
</dbReference>
<dbReference type="Proteomes" id="UP000750197">
    <property type="component" value="Unassembled WGS sequence"/>
</dbReference>
<dbReference type="InterPro" id="IPR026018">
    <property type="entry name" value="Ribosomal_uS7_arc"/>
</dbReference>
<dbReference type="NCBIfam" id="NF003106">
    <property type="entry name" value="PRK04027.1"/>
    <property type="match status" value="1"/>
</dbReference>
<feature type="region of interest" description="Disordered" evidence="8">
    <location>
        <begin position="1"/>
        <end position="22"/>
    </location>
</feature>
<evidence type="ECO:0000256" key="4">
    <source>
        <dbReference type="ARBA" id="ARBA00022884"/>
    </source>
</evidence>
<evidence type="ECO:0000256" key="7">
    <source>
        <dbReference type="HAMAP-Rule" id="MF_00480"/>
    </source>
</evidence>
<feature type="domain" description="Small ribosomal subunit protein uS7" evidence="9">
    <location>
        <begin position="51"/>
        <end position="215"/>
    </location>
</feature>
<dbReference type="NCBIfam" id="TIGR01028">
    <property type="entry name" value="uS7_euk_arch"/>
    <property type="match status" value="1"/>
</dbReference>
<evidence type="ECO:0000256" key="2">
    <source>
        <dbReference type="ARBA" id="ARBA00011458"/>
    </source>
</evidence>
<evidence type="ECO:0000256" key="8">
    <source>
        <dbReference type="SAM" id="MobiDB-lite"/>
    </source>
</evidence>
<gene>
    <name evidence="7" type="primary">rps7</name>
    <name evidence="10" type="ORF">J9259_00630</name>
    <name evidence="11" type="ORF">KIY12_02570</name>
</gene>
<dbReference type="InterPro" id="IPR036823">
    <property type="entry name" value="Ribosomal_uS7_dom_sf"/>
</dbReference>
<keyword evidence="3 7" id="KW-0699">rRNA-binding</keyword>
<dbReference type="InterPro" id="IPR000235">
    <property type="entry name" value="Ribosomal_uS7"/>
</dbReference>
<dbReference type="EMBL" id="JAHEAC010000013">
    <property type="protein sequence ID" value="MBX8643599.1"/>
    <property type="molecule type" value="Genomic_DNA"/>
</dbReference>
<dbReference type="InterPro" id="IPR005716">
    <property type="entry name" value="Ribosomal_uS7_euk/arc"/>
</dbReference>
<evidence type="ECO:0000259" key="9">
    <source>
        <dbReference type="Pfam" id="PF00177"/>
    </source>
</evidence>
<comment type="similarity">
    <text evidence="1 7">Belongs to the universal ribosomal protein uS7 family.</text>
</comment>
<name>A0A8J8CCF7_9ARCH</name>
<dbReference type="AlphaFoldDB" id="A0A8J8CCF7"/>
<comment type="function">
    <text evidence="7">One of the primary rRNA binding proteins, it binds directly to 16S rRNA where it nucleates assembly of the head domain of the 30S subunit. Is located at the subunit interface close to the decoding center.</text>
</comment>
<dbReference type="InterPro" id="IPR023798">
    <property type="entry name" value="Ribosomal_uS7_dom"/>
</dbReference>
<dbReference type="SUPFAM" id="SSF47973">
    <property type="entry name" value="Ribosomal protein S7"/>
    <property type="match status" value="1"/>
</dbReference>
<dbReference type="GO" id="GO:0006412">
    <property type="term" value="P:translation"/>
    <property type="evidence" value="ECO:0007669"/>
    <property type="project" value="UniProtKB-UniRule"/>
</dbReference>
<keyword evidence="4 7" id="KW-0694">RNA-binding</keyword>
<sequence length="215" mass="23791">MPEEDNEIVNDETEEQAEKEDEPQQVLLYNALLFGKYDLSEVTVSDPGLARYINLTPIYVPHTSGKHAGRNFGKTKVNIVERLINQMMRTENYTGKKSKSIRTVEKAFDIINSKTGKNPVQILVSAIEHAAPREEITRLQFGGISVPKAVDVSSSRRLDLALRYICLGAVNASHGSTKAIEQCLADELILASNGDMNSSAVSKRDEIERVAMSAR</sequence>
<evidence type="ECO:0000313" key="12">
    <source>
        <dbReference type="Proteomes" id="UP000750197"/>
    </source>
</evidence>
<dbReference type="Proteomes" id="UP000716004">
    <property type="component" value="Unassembled WGS sequence"/>
</dbReference>
<dbReference type="GO" id="GO:0019843">
    <property type="term" value="F:rRNA binding"/>
    <property type="evidence" value="ECO:0007669"/>
    <property type="project" value="UniProtKB-UniRule"/>
</dbReference>
<accession>A0A8J8CCF7</accession>
<evidence type="ECO:0000256" key="3">
    <source>
        <dbReference type="ARBA" id="ARBA00022730"/>
    </source>
</evidence>
<evidence type="ECO:0000256" key="1">
    <source>
        <dbReference type="ARBA" id="ARBA00007151"/>
    </source>
</evidence>
<organism evidence="11 12">
    <name type="scientific">Candidatus Sysuiplasma superficiale</name>
    <dbReference type="NCBI Taxonomy" id="2823368"/>
    <lineage>
        <taxon>Archaea</taxon>
        <taxon>Methanobacteriati</taxon>
        <taxon>Thermoplasmatota</taxon>
        <taxon>Thermoplasmata</taxon>
        <taxon>Candidatus Sysuiplasmatales</taxon>
        <taxon>Candidatus Sysuiplasmataceae</taxon>
        <taxon>Candidatus Sysuiplasma</taxon>
    </lineage>
</organism>
<dbReference type="Gene3D" id="1.10.455.10">
    <property type="entry name" value="Ribosomal protein S7 domain"/>
    <property type="match status" value="1"/>
</dbReference>
<dbReference type="PANTHER" id="PTHR11205">
    <property type="entry name" value="RIBOSOMAL PROTEIN S7"/>
    <property type="match status" value="1"/>
</dbReference>
<dbReference type="CDD" id="cd14867">
    <property type="entry name" value="uS7_Eukaryote"/>
    <property type="match status" value="1"/>
</dbReference>
<evidence type="ECO:0000256" key="5">
    <source>
        <dbReference type="ARBA" id="ARBA00022980"/>
    </source>
</evidence>